<dbReference type="PANTHER" id="PTHR24260">
    <property type="match status" value="1"/>
</dbReference>
<dbReference type="PROSITE" id="PS00134">
    <property type="entry name" value="TRYPSIN_HIS"/>
    <property type="match status" value="1"/>
</dbReference>
<dbReference type="SMART" id="SM00020">
    <property type="entry name" value="Tryp_SPc"/>
    <property type="match status" value="1"/>
</dbReference>
<dbReference type="InterPro" id="IPR009003">
    <property type="entry name" value="Peptidase_S1_PA"/>
</dbReference>
<dbReference type="Gene3D" id="2.40.10.10">
    <property type="entry name" value="Trypsin-like serine proteases"/>
    <property type="match status" value="1"/>
</dbReference>
<evidence type="ECO:0000259" key="2">
    <source>
        <dbReference type="PROSITE" id="PS50240"/>
    </source>
</evidence>
<feature type="domain" description="Peptidase S1" evidence="2">
    <location>
        <begin position="40"/>
        <end position="272"/>
    </location>
</feature>
<dbReference type="PRINTS" id="PR00722">
    <property type="entry name" value="CHYMOTRYPSIN"/>
</dbReference>
<dbReference type="PROSITE" id="PS51257">
    <property type="entry name" value="PROKAR_LIPOPROTEIN"/>
    <property type="match status" value="1"/>
</dbReference>
<dbReference type="SUPFAM" id="SSF50494">
    <property type="entry name" value="Trypsin-like serine proteases"/>
    <property type="match status" value="1"/>
</dbReference>
<feature type="signal peptide" evidence="1">
    <location>
        <begin position="1"/>
        <end position="17"/>
    </location>
</feature>
<keyword evidence="1" id="KW-0732">Signal</keyword>
<evidence type="ECO:0000313" key="3">
    <source>
        <dbReference type="EMBL" id="KYG64703.1"/>
    </source>
</evidence>
<dbReference type="PANTHER" id="PTHR24260:SF136">
    <property type="entry name" value="GH08193P-RELATED"/>
    <property type="match status" value="1"/>
</dbReference>
<dbReference type="OrthoDB" id="267336at2"/>
<protein>
    <recommendedName>
        <fullName evidence="2">Peptidase S1 domain-containing protein</fullName>
    </recommendedName>
</protein>
<dbReference type="Pfam" id="PF00089">
    <property type="entry name" value="Trypsin"/>
    <property type="match status" value="1"/>
</dbReference>
<feature type="chain" id="PRO_5007573361" description="Peptidase S1 domain-containing protein" evidence="1">
    <location>
        <begin position="18"/>
        <end position="359"/>
    </location>
</feature>
<evidence type="ECO:0000256" key="1">
    <source>
        <dbReference type="SAM" id="SignalP"/>
    </source>
</evidence>
<dbReference type="EMBL" id="LUKE01000002">
    <property type="protein sequence ID" value="KYG64703.1"/>
    <property type="molecule type" value="Genomic_DNA"/>
</dbReference>
<dbReference type="GO" id="GO:0004252">
    <property type="term" value="F:serine-type endopeptidase activity"/>
    <property type="evidence" value="ECO:0007669"/>
    <property type="project" value="InterPro"/>
</dbReference>
<comment type="caution">
    <text evidence="3">The sequence shown here is derived from an EMBL/GenBank/DDBJ whole genome shotgun (WGS) entry which is preliminary data.</text>
</comment>
<dbReference type="InterPro" id="IPR051333">
    <property type="entry name" value="CLIP_Serine_Protease"/>
</dbReference>
<dbReference type="InterPro" id="IPR018114">
    <property type="entry name" value="TRYPSIN_HIS"/>
</dbReference>
<dbReference type="RefSeq" id="WP_061835214.1">
    <property type="nucleotide sequence ID" value="NZ_LUKE01000002.1"/>
</dbReference>
<proteinExistence type="predicted"/>
<name>A0A150WLX5_BDEBC</name>
<sequence>MKQSLFLACAFSFFILAACEGQNPARHELENGHDIIPQGIVGADRISAEDPGAKATVALTLRGDTFCTGTLIDSKFVLTAAHCLKNISASDLSVIFINRQEVRAEYILQHPGYSPASTSDGFMSMNHKDSDDIGLILLAEPAPKAAVIAALPKGPLKPGKYQVRTFGVGLTNTVSGNDDSGVLRMVNLEGEVLKNRPQKLIYNQRNKKGLCKGDSGGPSFMYVNGRPTIVSVSTALDKITKIMGKVVGDMCHYNAITTQTAYYLPWISQQKARLGSSSNVAPDCFNDAAYMNAVKKTLSLVDFTKSVKKSAPRASSDYRGKTLWVVDISGSSKSGRSAGGTVTFDRACQFGMMAAWGQP</sequence>
<dbReference type="Proteomes" id="UP000075320">
    <property type="component" value="Unassembled WGS sequence"/>
</dbReference>
<dbReference type="AlphaFoldDB" id="A0A150WLX5"/>
<gene>
    <name evidence="3" type="ORF">AZI86_10860</name>
</gene>
<organism evidence="3 4">
    <name type="scientific">Bdellovibrio bacteriovorus</name>
    <dbReference type="NCBI Taxonomy" id="959"/>
    <lineage>
        <taxon>Bacteria</taxon>
        <taxon>Pseudomonadati</taxon>
        <taxon>Bdellovibrionota</taxon>
        <taxon>Bdellovibrionia</taxon>
        <taxon>Bdellovibrionales</taxon>
        <taxon>Pseudobdellovibrionaceae</taxon>
        <taxon>Bdellovibrio</taxon>
    </lineage>
</organism>
<keyword evidence="4" id="KW-1185">Reference proteome</keyword>
<evidence type="ECO:0000313" key="4">
    <source>
        <dbReference type="Proteomes" id="UP000075320"/>
    </source>
</evidence>
<dbReference type="InterPro" id="IPR043504">
    <property type="entry name" value="Peptidase_S1_PA_chymotrypsin"/>
</dbReference>
<dbReference type="InterPro" id="IPR001254">
    <property type="entry name" value="Trypsin_dom"/>
</dbReference>
<accession>A0A150WLX5</accession>
<dbReference type="InterPro" id="IPR001314">
    <property type="entry name" value="Peptidase_S1A"/>
</dbReference>
<dbReference type="PROSITE" id="PS50240">
    <property type="entry name" value="TRYPSIN_DOM"/>
    <property type="match status" value="1"/>
</dbReference>
<reference evidence="3 4" key="1">
    <citation type="submission" date="2016-03" db="EMBL/GenBank/DDBJ databases">
        <authorList>
            <person name="Ploux O."/>
        </authorList>
    </citation>
    <scope>NUCLEOTIDE SEQUENCE [LARGE SCALE GENOMIC DNA]</scope>
    <source>
        <strain evidence="3 4">R0</strain>
    </source>
</reference>
<dbReference type="GO" id="GO:0006508">
    <property type="term" value="P:proteolysis"/>
    <property type="evidence" value="ECO:0007669"/>
    <property type="project" value="InterPro"/>
</dbReference>